<name>A0A915I1J2_ROMCU</name>
<accession>A0A915I1J2</accession>
<evidence type="ECO:0000313" key="1">
    <source>
        <dbReference type="Proteomes" id="UP000887565"/>
    </source>
</evidence>
<proteinExistence type="predicted"/>
<dbReference type="AlphaFoldDB" id="A0A915I1J2"/>
<evidence type="ECO:0000313" key="2">
    <source>
        <dbReference type="WBParaSite" id="nRc.2.0.1.t07337-RA"/>
    </source>
</evidence>
<keyword evidence="1" id="KW-1185">Reference proteome</keyword>
<dbReference type="Proteomes" id="UP000887565">
    <property type="component" value="Unplaced"/>
</dbReference>
<protein>
    <submittedName>
        <fullName evidence="2">Uncharacterized protein</fullName>
    </submittedName>
</protein>
<reference evidence="2" key="1">
    <citation type="submission" date="2022-11" db="UniProtKB">
        <authorList>
            <consortium name="WormBaseParasite"/>
        </authorList>
    </citation>
    <scope>IDENTIFICATION</scope>
</reference>
<organism evidence="1 2">
    <name type="scientific">Romanomermis culicivorax</name>
    <name type="common">Nematode worm</name>
    <dbReference type="NCBI Taxonomy" id="13658"/>
    <lineage>
        <taxon>Eukaryota</taxon>
        <taxon>Metazoa</taxon>
        <taxon>Ecdysozoa</taxon>
        <taxon>Nematoda</taxon>
        <taxon>Enoplea</taxon>
        <taxon>Dorylaimia</taxon>
        <taxon>Mermithida</taxon>
        <taxon>Mermithoidea</taxon>
        <taxon>Mermithidae</taxon>
        <taxon>Romanomermis</taxon>
    </lineage>
</organism>
<sequence length="375" mass="40885">MKKANHGKALKNTHLVYANKTLATNLNPEILTPTALTDLQVVTACVVQHPTGLWCDAHKSCTHNTEDCIWLKRQNAHQNNQQDLNHPTQAVQPPSTDFGINSNDIHGQCDWSRHRITPSQRGSNYSRSARNYFYEGNPLNHPNDFVQNTYAIYLNPNFPLSWEQHIHYNALPVPYIKTPTDSSHASSQFSQLLLPLPALPSSSTISATTLDRGASNQSISAANMVIPSKEIASAALIVSPGIFVGMQQAMLPAIHVTSAHRFARLTTSCRPVTLHKVADILLAAASLPKAMDKDVNAITWAMTIKTISQPTLPAHMPMATDYAPPPVEAITIASHDEVLRAQAADSAITTIGASLQINNAAKGPLIFFTEDGLLY</sequence>
<dbReference type="WBParaSite" id="nRc.2.0.1.t07337-RA">
    <property type="protein sequence ID" value="nRc.2.0.1.t07337-RA"/>
    <property type="gene ID" value="nRc.2.0.1.g07337"/>
</dbReference>